<evidence type="ECO:0000256" key="1">
    <source>
        <dbReference type="ARBA" id="ARBA00022741"/>
    </source>
</evidence>
<dbReference type="AlphaFoldDB" id="Q0W4E1"/>
<protein>
    <submittedName>
        <fullName evidence="5">Predicted methanol dehydrogenase regulator MoxR-like ATPase</fullName>
    </submittedName>
</protein>
<dbReference type="EMBL" id="AM114193">
    <property type="protein sequence ID" value="CAJ36752.1"/>
    <property type="molecule type" value="Genomic_DNA"/>
</dbReference>
<dbReference type="PIRSF" id="PIRSF002849">
    <property type="entry name" value="AAA_ATPase_chaperone_MoxR_prd"/>
    <property type="match status" value="1"/>
</dbReference>
<dbReference type="Proteomes" id="UP000000663">
    <property type="component" value="Chromosome"/>
</dbReference>
<keyword evidence="6" id="KW-1185">Reference proteome</keyword>
<dbReference type="GO" id="GO:0016887">
    <property type="term" value="F:ATP hydrolysis activity"/>
    <property type="evidence" value="ECO:0007669"/>
    <property type="project" value="InterPro"/>
</dbReference>
<dbReference type="Gene3D" id="1.10.8.80">
    <property type="entry name" value="Magnesium chelatase subunit I, C-Terminal domain"/>
    <property type="match status" value="1"/>
</dbReference>
<reference evidence="5 6" key="1">
    <citation type="journal article" date="2006" name="Science">
        <title>Genome of rice cluster I archaea -- the key methane producers in the rice rhizosphere.</title>
        <authorList>
            <person name="Erkel C."/>
            <person name="Kube M."/>
            <person name="Reinhardt R."/>
            <person name="Liesack W."/>
        </authorList>
    </citation>
    <scope>NUCLEOTIDE SEQUENCE [LARGE SCALE GENOMIC DNA]</scope>
    <source>
        <strain evidence="6">DSM 22066 / NBRC 105507 / MRE50</strain>
    </source>
</reference>
<evidence type="ECO:0000259" key="3">
    <source>
        <dbReference type="Pfam" id="PF07726"/>
    </source>
</evidence>
<evidence type="ECO:0000259" key="4">
    <source>
        <dbReference type="Pfam" id="PF17863"/>
    </source>
</evidence>
<evidence type="ECO:0000313" key="6">
    <source>
        <dbReference type="Proteomes" id="UP000000663"/>
    </source>
</evidence>
<feature type="domain" description="ATPase AAA-3" evidence="3">
    <location>
        <begin position="41"/>
        <end position="170"/>
    </location>
</feature>
<evidence type="ECO:0000256" key="2">
    <source>
        <dbReference type="ARBA" id="ARBA00022840"/>
    </source>
</evidence>
<dbReference type="InterPro" id="IPR011703">
    <property type="entry name" value="ATPase_AAA-3"/>
</dbReference>
<dbReference type="InterPro" id="IPR027417">
    <property type="entry name" value="P-loop_NTPase"/>
</dbReference>
<dbReference type="PANTHER" id="PTHR42759:SF5">
    <property type="entry name" value="METHANOL DEHYDROGENASE REGULATOR"/>
    <property type="match status" value="1"/>
</dbReference>
<keyword evidence="1" id="KW-0547">Nucleotide-binding</keyword>
<dbReference type="STRING" id="351160.RCIX1487"/>
<accession>Q0W4E1</accession>
<organism evidence="5 6">
    <name type="scientific">Methanocella arvoryzae (strain DSM 22066 / NBRC 105507 / MRE50)</name>
    <dbReference type="NCBI Taxonomy" id="351160"/>
    <lineage>
        <taxon>Archaea</taxon>
        <taxon>Methanobacteriati</taxon>
        <taxon>Methanobacteriota</taxon>
        <taxon>Stenosarchaea group</taxon>
        <taxon>Methanomicrobia</taxon>
        <taxon>Methanocellales</taxon>
        <taxon>Methanocellaceae</taxon>
        <taxon>Methanocella</taxon>
    </lineage>
</organism>
<dbReference type="InterPro" id="IPR041628">
    <property type="entry name" value="ChlI/MoxR_AAA_lid"/>
</dbReference>
<dbReference type="SUPFAM" id="SSF52540">
    <property type="entry name" value="P-loop containing nucleoside triphosphate hydrolases"/>
    <property type="match status" value="1"/>
</dbReference>
<sequence>MDMSAFTVLASQITGEIKKAIVGKDDLITDMLIALLSEGNVMLDGVPGLAKTTIAKAFASTLDLGFARMQFVPDILPSDVTGSYVFSQKDSSFVLNRGPVFTNLLLVDEVNRASPKTQSALLEAMEEKQVTIEGSTFPLPRPFMVITTQNPIDVVGTFPLPEAQIDRFMFKLKVDYPTADEELEILKMKERGEHGEVARLLALDDVVSMINLVKRVYVDEKVLMYIRDLIMASRSHEKLLLGGSPRASIALLRASRAVAAIRGREYVIPDDVKYLAPRVLNHRLIVKPEYEFEEVSPADIVQELLNTVKVPE</sequence>
<dbReference type="InterPro" id="IPR050764">
    <property type="entry name" value="CbbQ/NirQ/NorQ/GpvN"/>
</dbReference>
<dbReference type="eggNOG" id="arCOG00434">
    <property type="taxonomic scope" value="Archaea"/>
</dbReference>
<gene>
    <name evidence="5" type="ORF">RCIX1487</name>
</gene>
<dbReference type="Pfam" id="PF17863">
    <property type="entry name" value="AAA_lid_2"/>
    <property type="match status" value="1"/>
</dbReference>
<dbReference type="PATRIC" id="fig|351160.9.peg.1523"/>
<name>Q0W4E1_METAR</name>
<dbReference type="Gene3D" id="3.40.50.300">
    <property type="entry name" value="P-loop containing nucleotide triphosphate hydrolases"/>
    <property type="match status" value="1"/>
</dbReference>
<dbReference type="GO" id="GO:0005524">
    <property type="term" value="F:ATP binding"/>
    <property type="evidence" value="ECO:0007669"/>
    <property type="project" value="UniProtKB-KW"/>
</dbReference>
<dbReference type="Pfam" id="PF07726">
    <property type="entry name" value="AAA_3"/>
    <property type="match status" value="1"/>
</dbReference>
<keyword evidence="2" id="KW-0067">ATP-binding</keyword>
<evidence type="ECO:0000313" key="5">
    <source>
        <dbReference type="EMBL" id="CAJ36752.1"/>
    </source>
</evidence>
<dbReference type="PANTHER" id="PTHR42759">
    <property type="entry name" value="MOXR FAMILY PROTEIN"/>
    <property type="match status" value="1"/>
</dbReference>
<proteinExistence type="predicted"/>
<feature type="domain" description="ChlI/MoxR AAA lid" evidence="4">
    <location>
        <begin position="232"/>
        <end position="303"/>
    </location>
</feature>
<dbReference type="FunFam" id="3.40.50.300:FF:000640">
    <property type="entry name" value="MoxR family ATPase"/>
    <property type="match status" value="1"/>
</dbReference>
<dbReference type="KEGG" id="rci:RCIX1487"/>